<sequence>MPNGRALFVVTGCSEVSDSWADSPPSFTLFLISSVFSFSPKSAILRRCSTSVRAAYCLSLRNTTGGTLPRTWCEMRRCRRRGALLSNTC</sequence>
<dbReference type="AlphaFoldDB" id="A0A0E9WRL2"/>
<reference evidence="1" key="2">
    <citation type="journal article" date="2015" name="Fish Shellfish Immunol.">
        <title>Early steps in the European eel (Anguilla anguilla)-Vibrio vulnificus interaction in the gills: Role of the RtxA13 toxin.</title>
        <authorList>
            <person name="Callol A."/>
            <person name="Pajuelo D."/>
            <person name="Ebbesson L."/>
            <person name="Teles M."/>
            <person name="MacKenzie S."/>
            <person name="Amaro C."/>
        </authorList>
    </citation>
    <scope>NUCLEOTIDE SEQUENCE</scope>
</reference>
<dbReference type="EMBL" id="GBXM01016474">
    <property type="protein sequence ID" value="JAH92103.1"/>
    <property type="molecule type" value="Transcribed_RNA"/>
</dbReference>
<proteinExistence type="predicted"/>
<organism evidence="1">
    <name type="scientific">Anguilla anguilla</name>
    <name type="common">European freshwater eel</name>
    <name type="synonym">Muraena anguilla</name>
    <dbReference type="NCBI Taxonomy" id="7936"/>
    <lineage>
        <taxon>Eukaryota</taxon>
        <taxon>Metazoa</taxon>
        <taxon>Chordata</taxon>
        <taxon>Craniata</taxon>
        <taxon>Vertebrata</taxon>
        <taxon>Euteleostomi</taxon>
        <taxon>Actinopterygii</taxon>
        <taxon>Neopterygii</taxon>
        <taxon>Teleostei</taxon>
        <taxon>Anguilliformes</taxon>
        <taxon>Anguillidae</taxon>
        <taxon>Anguilla</taxon>
    </lineage>
</organism>
<name>A0A0E9WRL2_ANGAN</name>
<protein>
    <submittedName>
        <fullName evidence="1">Uncharacterized protein</fullName>
    </submittedName>
</protein>
<evidence type="ECO:0000313" key="1">
    <source>
        <dbReference type="EMBL" id="JAH92103.1"/>
    </source>
</evidence>
<accession>A0A0E9WRL2</accession>
<reference evidence="1" key="1">
    <citation type="submission" date="2014-11" db="EMBL/GenBank/DDBJ databases">
        <authorList>
            <person name="Amaro Gonzalez C."/>
        </authorList>
    </citation>
    <scope>NUCLEOTIDE SEQUENCE</scope>
</reference>